<dbReference type="Pfam" id="PF07679">
    <property type="entry name" value="I-set"/>
    <property type="match status" value="1"/>
</dbReference>
<keyword evidence="4" id="KW-1185">Reference proteome</keyword>
<dbReference type="PANTHER" id="PTHR11905">
    <property type="entry name" value="ADAM A DISINTEGRIN AND METALLOPROTEASE DOMAIN"/>
    <property type="match status" value="1"/>
</dbReference>
<dbReference type="PANTHER" id="PTHR11905:SF159">
    <property type="entry name" value="ADAM METALLOPROTEASE"/>
    <property type="match status" value="1"/>
</dbReference>
<evidence type="ECO:0008006" key="5">
    <source>
        <dbReference type="Google" id="ProtNLM"/>
    </source>
</evidence>
<dbReference type="EMBL" id="JAFREP010000017">
    <property type="protein sequence ID" value="MBO1320392.1"/>
    <property type="molecule type" value="Genomic_DNA"/>
</dbReference>
<dbReference type="Pfam" id="PF13688">
    <property type="entry name" value="Reprolysin_5"/>
    <property type="match status" value="1"/>
</dbReference>
<evidence type="ECO:0000313" key="3">
    <source>
        <dbReference type="EMBL" id="MBO1320392.1"/>
    </source>
</evidence>
<sequence length="653" mass="71189">MLRFPVWKSWRLLWLCAWLTPLWSTTPIISHVGDANLALDAFSLGIHEAWTIQGLHLPGHKAAVDLQLERFLVFRPDSEIVVHGRDGDTLLQAPQHAYFRGSIIGKPNARVFLTIDENGDKRGLITDGGVTWQFGEEAAGKNLTALARTSHQPSAPRAYQCGAAKEHGPAVPPSWHRPLAPAPLPKELLGDTYTATLAIESDFEFYHQAGGADQALDYLGDLIGAVSVIYTRELSTQLSIGHVSLWSDQFDPWHATDPVAQIEEFGDYWNQEHRGTPRTLATFLSGRRLGGGYAWLDALCDPRRGYSVSTNLSGAFNTDNPFTTWDLTIVAHEIGHNFGAEHTHCMSPAVDQCSDECVPQRRSLPCGDAGGGCGTIMSYCHLISGGQANIALTLGLGHPHGFQPERVPQNMQRRVQAVANQQPTCLPRGCAAPKIAREPADARLCFGDSIRLTVEVIGDQTRFQWFKEGHAIPNATHAQLELNKVDEKNRGSYYCVIEGACGMVTSRTAKIEVAENAATVAPSFVIQGLKPITLRANLECTSDFSNWHWFDRTRGQALGFTNQATATLPALPGATTVALRFGEGSNAVVIGTARVLAARDEGHHDVNGDGCNDPRDITALAVNWPRSADNDPDGDGRFSVLDFLYLNTHDGCL</sequence>
<dbReference type="InterPro" id="IPR007110">
    <property type="entry name" value="Ig-like_dom"/>
</dbReference>
<dbReference type="InterPro" id="IPR013783">
    <property type="entry name" value="Ig-like_fold"/>
</dbReference>
<feature type="domain" description="Ig-like" evidence="2">
    <location>
        <begin position="433"/>
        <end position="512"/>
    </location>
</feature>
<dbReference type="PROSITE" id="PS50215">
    <property type="entry name" value="ADAM_MEPRO"/>
    <property type="match status" value="1"/>
</dbReference>
<dbReference type="AlphaFoldDB" id="A0A8J7Q4F3"/>
<dbReference type="RefSeq" id="WP_207860346.1">
    <property type="nucleotide sequence ID" value="NZ_JAFREP010000017.1"/>
</dbReference>
<dbReference type="SUPFAM" id="SSF48726">
    <property type="entry name" value="Immunoglobulin"/>
    <property type="match status" value="1"/>
</dbReference>
<dbReference type="InterPro" id="IPR013098">
    <property type="entry name" value="Ig_I-set"/>
</dbReference>
<reference evidence="3" key="1">
    <citation type="submission" date="2021-03" db="EMBL/GenBank/DDBJ databases">
        <authorList>
            <person name="Wang G."/>
        </authorList>
    </citation>
    <scope>NUCLEOTIDE SEQUENCE</scope>
    <source>
        <strain evidence="3">KCTC 12899</strain>
    </source>
</reference>
<dbReference type="InterPro" id="IPR024079">
    <property type="entry name" value="MetalloPept_cat_dom_sf"/>
</dbReference>
<dbReference type="GO" id="GO:0006509">
    <property type="term" value="P:membrane protein ectodomain proteolysis"/>
    <property type="evidence" value="ECO:0007669"/>
    <property type="project" value="TreeGrafter"/>
</dbReference>
<dbReference type="SUPFAM" id="SSF55486">
    <property type="entry name" value="Metalloproteases ('zincins'), catalytic domain"/>
    <property type="match status" value="1"/>
</dbReference>
<accession>A0A8J7Q4F3</accession>
<dbReference type="Gene3D" id="2.60.40.10">
    <property type="entry name" value="Immunoglobulins"/>
    <property type="match status" value="1"/>
</dbReference>
<feature type="domain" description="Peptidase M12B" evidence="1">
    <location>
        <begin position="193"/>
        <end position="380"/>
    </location>
</feature>
<proteinExistence type="predicted"/>
<dbReference type="InterPro" id="IPR036179">
    <property type="entry name" value="Ig-like_dom_sf"/>
</dbReference>
<dbReference type="PROSITE" id="PS50835">
    <property type="entry name" value="IG_LIKE"/>
    <property type="match status" value="1"/>
</dbReference>
<gene>
    <name evidence="3" type="ORF">J3U88_18095</name>
</gene>
<organism evidence="3 4">
    <name type="scientific">Acanthopleuribacter pedis</name>
    <dbReference type="NCBI Taxonomy" id="442870"/>
    <lineage>
        <taxon>Bacteria</taxon>
        <taxon>Pseudomonadati</taxon>
        <taxon>Acidobacteriota</taxon>
        <taxon>Holophagae</taxon>
        <taxon>Acanthopleuribacterales</taxon>
        <taxon>Acanthopleuribacteraceae</taxon>
        <taxon>Acanthopleuribacter</taxon>
    </lineage>
</organism>
<evidence type="ECO:0000259" key="2">
    <source>
        <dbReference type="PROSITE" id="PS50835"/>
    </source>
</evidence>
<dbReference type="GO" id="GO:0004222">
    <property type="term" value="F:metalloendopeptidase activity"/>
    <property type="evidence" value="ECO:0007669"/>
    <property type="project" value="InterPro"/>
</dbReference>
<evidence type="ECO:0000313" key="4">
    <source>
        <dbReference type="Proteomes" id="UP000664417"/>
    </source>
</evidence>
<comment type="caution">
    <text evidence="3">The sequence shown here is derived from an EMBL/GenBank/DDBJ whole genome shotgun (WGS) entry which is preliminary data.</text>
</comment>
<evidence type="ECO:0000259" key="1">
    <source>
        <dbReference type="PROSITE" id="PS50215"/>
    </source>
</evidence>
<dbReference type="Gene3D" id="3.40.390.10">
    <property type="entry name" value="Collagenase (Catalytic Domain)"/>
    <property type="match status" value="1"/>
</dbReference>
<protein>
    <recommendedName>
        <fullName evidence="5">Peptidase M12B domain-containing protein</fullName>
    </recommendedName>
</protein>
<dbReference type="Proteomes" id="UP000664417">
    <property type="component" value="Unassembled WGS sequence"/>
</dbReference>
<name>A0A8J7Q4F3_9BACT</name>
<dbReference type="InterPro" id="IPR001590">
    <property type="entry name" value="Peptidase_M12B"/>
</dbReference>